<gene>
    <name evidence="2" type="ORF">EOD43_06040</name>
</gene>
<evidence type="ECO:0000256" key="1">
    <source>
        <dbReference type="SAM" id="MobiDB-lite"/>
    </source>
</evidence>
<dbReference type="EMBL" id="SACN01000001">
    <property type="protein sequence ID" value="RVT93435.1"/>
    <property type="molecule type" value="Genomic_DNA"/>
</dbReference>
<dbReference type="RefSeq" id="WP_127742041.1">
    <property type="nucleotide sequence ID" value="NZ_SACN01000001.1"/>
</dbReference>
<feature type="region of interest" description="Disordered" evidence="1">
    <location>
        <begin position="290"/>
        <end position="314"/>
    </location>
</feature>
<accession>A0A437M7C8</accession>
<dbReference type="AlphaFoldDB" id="A0A437M7C8"/>
<proteinExistence type="predicted"/>
<reference evidence="2 3" key="1">
    <citation type="submission" date="2019-01" db="EMBL/GenBank/DDBJ databases">
        <authorList>
            <person name="Chen W.-M."/>
        </authorList>
    </citation>
    <scope>NUCLEOTIDE SEQUENCE [LARGE SCALE GENOMIC DNA]</scope>
    <source>
        <strain evidence="2 3">CCP-7</strain>
    </source>
</reference>
<evidence type="ECO:0000313" key="3">
    <source>
        <dbReference type="Proteomes" id="UP000282971"/>
    </source>
</evidence>
<keyword evidence="3" id="KW-1185">Reference proteome</keyword>
<organism evidence="2 3">
    <name type="scientific">Sphingomonas crocodyli</name>
    <dbReference type="NCBI Taxonomy" id="1979270"/>
    <lineage>
        <taxon>Bacteria</taxon>
        <taxon>Pseudomonadati</taxon>
        <taxon>Pseudomonadota</taxon>
        <taxon>Alphaproteobacteria</taxon>
        <taxon>Sphingomonadales</taxon>
        <taxon>Sphingomonadaceae</taxon>
        <taxon>Sphingomonas</taxon>
    </lineage>
</organism>
<dbReference type="Proteomes" id="UP000282971">
    <property type="component" value="Unassembled WGS sequence"/>
</dbReference>
<comment type="caution">
    <text evidence="2">The sequence shown here is derived from an EMBL/GenBank/DDBJ whole genome shotgun (WGS) entry which is preliminary data.</text>
</comment>
<evidence type="ECO:0000313" key="2">
    <source>
        <dbReference type="EMBL" id="RVT93435.1"/>
    </source>
</evidence>
<name>A0A437M7C8_9SPHN</name>
<sequence>MNEKFWPSARPFCPISAGQDNPFANMVSSVAEKDKKGGYDHKRGARSPRFALRGPFLSLGDQTVVTASYYERRTRIDFRARRRFRPVPLARIEDWPVLSYIASRAQYESVFGQAFHMLDIDLIELRDAIGLPPGRESDVVDSLRRLTGTAITLGNWPNQGGNLRNYAPDFPLIDVKRLHPELYRVSLSDFMTDELYDKQMLRSFGPVSDPFAHRLQAWGQSWVGRDMKTGRQIIKQRDALSRLGPIPPELTGDPWSYLVEAVEKNDVPGFSFEMTEMSLRPAIEVHKLDEPLPPVSVDPGPIGDDDEILLPPWE</sequence>
<protein>
    <submittedName>
        <fullName evidence="2">Uncharacterized protein</fullName>
    </submittedName>
</protein>